<evidence type="ECO:0000256" key="14">
    <source>
        <dbReference type="PROSITE-ProRule" id="PRU01356"/>
    </source>
</evidence>
<dbReference type="PROSITE" id="PS52012">
    <property type="entry name" value="CFEM"/>
    <property type="match status" value="1"/>
</dbReference>
<dbReference type="Proteomes" id="UP000829364">
    <property type="component" value="Chromosome 4"/>
</dbReference>
<keyword evidence="14" id="KW-0479">Metal-binding</keyword>
<evidence type="ECO:0000256" key="3">
    <source>
        <dbReference type="ARBA" id="ARBA00004613"/>
    </source>
</evidence>
<keyword evidence="9 16" id="KW-1133">Transmembrane helix</keyword>
<dbReference type="GO" id="GO:0046872">
    <property type="term" value="F:metal ion binding"/>
    <property type="evidence" value="ECO:0007669"/>
    <property type="project" value="UniProtKB-UniRule"/>
</dbReference>
<evidence type="ECO:0000256" key="13">
    <source>
        <dbReference type="ARBA" id="ARBA00038359"/>
    </source>
</evidence>
<dbReference type="PANTHER" id="PTHR33048:SF143">
    <property type="entry name" value="EXTRACELLULAR MEMBRANE PROTEIN CFEM DOMAIN-CONTAINING PROTEIN-RELATED"/>
    <property type="match status" value="1"/>
</dbReference>
<evidence type="ECO:0000256" key="2">
    <source>
        <dbReference type="ARBA" id="ARBA00004589"/>
    </source>
</evidence>
<evidence type="ECO:0000256" key="16">
    <source>
        <dbReference type="SAM" id="Phobius"/>
    </source>
</evidence>
<sequence length="468" mass="51341">MPLSLRGVLPLLLAMLLMVTCQAQHQQDIGVSMRAASPLAGYPECAAKCILVAMGGGLCSPTDNKCICTDQTFQHNVTACVSFGCTIPEALVTQNASLTRCGVTPRDRGQELITVTAVLASLAAAFIVTRFAYKLLVARLDLGLDDVFVLATMVSAVPSAIITKFGTVPNGLGRDIWTLTPQQITNVGKYFYVMAWLYFLQTALLKLSFVSFFMRIFPAKEVQRLLWGTFAFVTVWGFAFIITSIFQCRPVHYFWTKWDGMHAGSCANANAITWSNAAMSIALDLWILAIPLWQLRNLKMHWKKKVGVALMFCVGTFVTVVSIIRLRSLVNFAATANSTWEFYDVSLWSTIEICIGVICACLPTIRLLLVKLIPALAGSTQRSNYYRYGTGGNASGRGRSSKTATSSNHQTTVRADSASRAQSDHDSAAEEPQGILFQKSYTVQYSDNDEASLVAMRDLEAKAPPSRR</sequence>
<comment type="similarity">
    <text evidence="4">Belongs to the RBT5 family.</text>
</comment>
<feature type="transmembrane region" description="Helical" evidence="16">
    <location>
        <begin position="346"/>
        <end position="369"/>
    </location>
</feature>
<evidence type="ECO:0000256" key="7">
    <source>
        <dbReference type="ARBA" id="ARBA00022692"/>
    </source>
</evidence>
<feature type="disulfide bond" evidence="14">
    <location>
        <begin position="59"/>
        <end position="66"/>
    </location>
</feature>
<proteinExistence type="inferred from homology"/>
<dbReference type="InterPro" id="IPR049326">
    <property type="entry name" value="Rhodopsin_dom_fungi"/>
</dbReference>
<dbReference type="GO" id="GO:0005576">
    <property type="term" value="C:extracellular region"/>
    <property type="evidence" value="ECO:0007669"/>
    <property type="project" value="UniProtKB-SubCell"/>
</dbReference>
<dbReference type="GeneID" id="72067469"/>
<keyword evidence="11 14" id="KW-1015">Disulfide bond</keyword>
<evidence type="ECO:0000256" key="5">
    <source>
        <dbReference type="ARBA" id="ARBA00022525"/>
    </source>
</evidence>
<accession>A0A9Q8QGP5</accession>
<comment type="similarity">
    <text evidence="13">Belongs to the SAT4 family.</text>
</comment>
<feature type="transmembrane region" description="Helical" evidence="16">
    <location>
        <begin position="144"/>
        <end position="162"/>
    </location>
</feature>
<evidence type="ECO:0000256" key="17">
    <source>
        <dbReference type="SAM" id="SignalP"/>
    </source>
</evidence>
<keyword evidence="10 16" id="KW-0472">Membrane</keyword>
<feature type="signal peptide" evidence="17">
    <location>
        <begin position="1"/>
        <end position="23"/>
    </location>
</feature>
<evidence type="ECO:0000313" key="20">
    <source>
        <dbReference type="Proteomes" id="UP000829364"/>
    </source>
</evidence>
<evidence type="ECO:0000256" key="15">
    <source>
        <dbReference type="SAM" id="MobiDB-lite"/>
    </source>
</evidence>
<feature type="transmembrane region" description="Helical" evidence="16">
    <location>
        <begin position="112"/>
        <end position="132"/>
    </location>
</feature>
<keyword evidence="20" id="KW-1185">Reference proteome</keyword>
<feature type="compositionally biased region" description="Polar residues" evidence="15">
    <location>
        <begin position="401"/>
        <end position="414"/>
    </location>
</feature>
<keyword evidence="7 16" id="KW-0812">Transmembrane</keyword>
<keyword evidence="12" id="KW-0449">Lipoprotein</keyword>
<keyword evidence="6" id="KW-0336">GPI-anchor</keyword>
<dbReference type="InterPro" id="IPR008427">
    <property type="entry name" value="Extracellular_membr_CFEM_dom"/>
</dbReference>
<keyword evidence="6" id="KW-0325">Glycoprotein</keyword>
<dbReference type="Pfam" id="PF20684">
    <property type="entry name" value="Fung_rhodopsin"/>
    <property type="match status" value="1"/>
</dbReference>
<dbReference type="AlphaFoldDB" id="A0A9Q8QGP5"/>
<feature type="disulfide bond" evidence="14">
    <location>
        <begin position="49"/>
        <end position="80"/>
    </location>
</feature>
<dbReference type="OrthoDB" id="2496787at2759"/>
<dbReference type="KEGG" id="ptkz:JDV02_005520"/>
<dbReference type="PANTHER" id="PTHR33048">
    <property type="entry name" value="PTH11-LIKE INTEGRAL MEMBRANE PROTEIN (AFU_ORTHOLOGUE AFUA_5G11245)"/>
    <property type="match status" value="1"/>
</dbReference>
<keyword evidence="14" id="KW-0408">Iron</keyword>
<feature type="chain" id="PRO_5040283608" description="CFEM domain-containing protein" evidence="17">
    <location>
        <begin position="24"/>
        <end position="468"/>
    </location>
</feature>
<evidence type="ECO:0000256" key="11">
    <source>
        <dbReference type="ARBA" id="ARBA00023157"/>
    </source>
</evidence>
<evidence type="ECO:0000256" key="8">
    <source>
        <dbReference type="ARBA" id="ARBA00022729"/>
    </source>
</evidence>
<name>A0A9Q8QGP5_9HYPO</name>
<evidence type="ECO:0000256" key="6">
    <source>
        <dbReference type="ARBA" id="ARBA00022622"/>
    </source>
</evidence>
<feature type="domain" description="CFEM" evidence="18">
    <location>
        <begin position="17"/>
        <end position="128"/>
    </location>
</feature>
<feature type="transmembrane region" description="Helical" evidence="16">
    <location>
        <begin position="190"/>
        <end position="213"/>
    </location>
</feature>
<dbReference type="Pfam" id="PF05730">
    <property type="entry name" value="CFEM"/>
    <property type="match status" value="1"/>
</dbReference>
<feature type="binding site" description="axial binding residue" evidence="14">
    <location>
        <position position="63"/>
    </location>
    <ligand>
        <name>heme</name>
        <dbReference type="ChEBI" id="CHEBI:30413"/>
    </ligand>
    <ligandPart>
        <name>Fe</name>
        <dbReference type="ChEBI" id="CHEBI:18248"/>
    </ligandPart>
</feature>
<feature type="disulfide bond" evidence="14">
    <location>
        <begin position="68"/>
        <end position="101"/>
    </location>
</feature>
<feature type="transmembrane region" description="Helical" evidence="16">
    <location>
        <begin position="307"/>
        <end position="326"/>
    </location>
</feature>
<feature type="transmembrane region" description="Helical" evidence="16">
    <location>
        <begin position="277"/>
        <end position="295"/>
    </location>
</feature>
<evidence type="ECO:0000256" key="10">
    <source>
        <dbReference type="ARBA" id="ARBA00023136"/>
    </source>
</evidence>
<comment type="subcellular location">
    <subcellularLocation>
        <location evidence="2">Membrane</location>
        <topology evidence="2">Lipid-anchor</topology>
        <topology evidence="2">GPI-anchor</topology>
    </subcellularLocation>
    <subcellularLocation>
        <location evidence="1">Membrane</location>
        <topology evidence="1">Multi-pass membrane protein</topology>
    </subcellularLocation>
    <subcellularLocation>
        <location evidence="3">Secreted</location>
    </subcellularLocation>
</comment>
<feature type="disulfide bond" evidence="14">
    <location>
        <begin position="45"/>
        <end position="85"/>
    </location>
</feature>
<feature type="transmembrane region" description="Helical" evidence="16">
    <location>
        <begin position="225"/>
        <end position="246"/>
    </location>
</feature>
<organism evidence="19 20">
    <name type="scientific">Purpureocillium takamizusanense</name>
    <dbReference type="NCBI Taxonomy" id="2060973"/>
    <lineage>
        <taxon>Eukaryota</taxon>
        <taxon>Fungi</taxon>
        <taxon>Dikarya</taxon>
        <taxon>Ascomycota</taxon>
        <taxon>Pezizomycotina</taxon>
        <taxon>Sordariomycetes</taxon>
        <taxon>Hypocreomycetidae</taxon>
        <taxon>Hypocreales</taxon>
        <taxon>Ophiocordycipitaceae</taxon>
        <taxon>Purpureocillium</taxon>
    </lineage>
</organism>
<evidence type="ECO:0000256" key="4">
    <source>
        <dbReference type="ARBA" id="ARBA00010031"/>
    </source>
</evidence>
<evidence type="ECO:0000313" key="19">
    <source>
        <dbReference type="EMBL" id="UNI19330.1"/>
    </source>
</evidence>
<protein>
    <recommendedName>
        <fullName evidence="18">CFEM domain-containing protein</fullName>
    </recommendedName>
</protein>
<keyword evidence="8 17" id="KW-0732">Signal</keyword>
<evidence type="ECO:0000256" key="12">
    <source>
        <dbReference type="ARBA" id="ARBA00023288"/>
    </source>
</evidence>
<evidence type="ECO:0000259" key="18">
    <source>
        <dbReference type="PROSITE" id="PS52012"/>
    </source>
</evidence>
<keyword evidence="14" id="KW-0349">Heme</keyword>
<evidence type="ECO:0000256" key="9">
    <source>
        <dbReference type="ARBA" id="ARBA00022989"/>
    </source>
</evidence>
<keyword evidence="5" id="KW-0964">Secreted</keyword>
<dbReference type="GO" id="GO:0098552">
    <property type="term" value="C:side of membrane"/>
    <property type="evidence" value="ECO:0007669"/>
    <property type="project" value="UniProtKB-KW"/>
</dbReference>
<feature type="region of interest" description="Disordered" evidence="15">
    <location>
        <begin position="392"/>
        <end position="435"/>
    </location>
</feature>
<gene>
    <name evidence="19" type="ORF">JDV02_005520</name>
</gene>
<reference evidence="19" key="1">
    <citation type="submission" date="2021-11" db="EMBL/GenBank/DDBJ databases">
        <title>Purpureocillium_takamizusanense_genome.</title>
        <authorList>
            <person name="Nguyen N.-H."/>
        </authorList>
    </citation>
    <scope>NUCLEOTIDE SEQUENCE</scope>
    <source>
        <strain evidence="19">PT3</strain>
    </source>
</reference>
<dbReference type="RefSeq" id="XP_047842811.1">
    <property type="nucleotide sequence ID" value="XM_047986828.1"/>
</dbReference>
<dbReference type="EMBL" id="CP086357">
    <property type="protein sequence ID" value="UNI19330.1"/>
    <property type="molecule type" value="Genomic_DNA"/>
</dbReference>
<evidence type="ECO:0000256" key="1">
    <source>
        <dbReference type="ARBA" id="ARBA00004141"/>
    </source>
</evidence>
<dbReference type="InterPro" id="IPR052337">
    <property type="entry name" value="SAT4-like"/>
</dbReference>